<proteinExistence type="inferred from homology"/>
<dbReference type="Pfam" id="PF10070">
    <property type="entry name" value="DabA"/>
    <property type="match status" value="1"/>
</dbReference>
<dbReference type="HAMAP" id="MF_01871">
    <property type="entry name" value="DabA"/>
    <property type="match status" value="1"/>
</dbReference>
<evidence type="ECO:0000256" key="2">
    <source>
        <dbReference type="ARBA" id="ARBA00022475"/>
    </source>
</evidence>
<reference evidence="7 8" key="1">
    <citation type="submission" date="2018-07" db="EMBL/GenBank/DDBJ databases">
        <title>Genomic Encyclopedia of Type Strains, Phase IV (KMG-IV): sequencing the most valuable type-strain genomes for metagenomic binning, comparative biology and taxonomic classification.</title>
        <authorList>
            <person name="Goeker M."/>
        </authorList>
    </citation>
    <scope>NUCLEOTIDE SEQUENCE [LARGE SCALE GENOMIC DNA]</scope>
    <source>
        <strain evidence="7 8">DSM 21410</strain>
    </source>
</reference>
<feature type="binding site" evidence="6">
    <location>
        <position position="329"/>
    </location>
    <ligand>
        <name>Zn(2+)</name>
        <dbReference type="ChEBI" id="CHEBI:29105"/>
    </ligand>
</feature>
<dbReference type="RefSeq" id="WP_114365811.1">
    <property type="nucleotide sequence ID" value="NZ_BHZF01000001.1"/>
</dbReference>
<evidence type="ECO:0000256" key="1">
    <source>
        <dbReference type="ARBA" id="ARBA00022448"/>
    </source>
</evidence>
<keyword evidence="4 6" id="KW-0862">Zinc</keyword>
<keyword evidence="2 6" id="KW-1003">Cell membrane</keyword>
<protein>
    <recommendedName>
        <fullName evidence="6">Probable inorganic carbon transporter subunit DabA</fullName>
    </recommendedName>
</protein>
<comment type="subcellular location">
    <subcellularLocation>
        <location evidence="6">Cell membrane</location>
        <topology evidence="6">Peripheral membrane protein</topology>
    </subcellularLocation>
</comment>
<comment type="cofactor">
    <cofactor evidence="6">
        <name>Zn(2+)</name>
        <dbReference type="ChEBI" id="CHEBI:29105"/>
    </cofactor>
</comment>
<accession>A0A369AB05</accession>
<evidence type="ECO:0000313" key="8">
    <source>
        <dbReference type="Proteomes" id="UP000253517"/>
    </source>
</evidence>
<evidence type="ECO:0000313" key="7">
    <source>
        <dbReference type="EMBL" id="RCX05476.1"/>
    </source>
</evidence>
<dbReference type="PANTHER" id="PTHR38344:SF1">
    <property type="entry name" value="INORGANIC CARBON TRANSPORTER SUBUNIT DABA-RELATED"/>
    <property type="match status" value="1"/>
</dbReference>
<evidence type="ECO:0000256" key="5">
    <source>
        <dbReference type="ARBA" id="ARBA00023136"/>
    </source>
</evidence>
<keyword evidence="5 6" id="KW-0472">Membrane</keyword>
<name>A0A369AB05_9FLAO</name>
<comment type="caution">
    <text evidence="7">The sequence shown here is derived from an EMBL/GenBank/DDBJ whole genome shotgun (WGS) entry which is preliminary data.</text>
</comment>
<comment type="function">
    <text evidence="6">Part of an energy-coupled inorganic carbon pump.</text>
</comment>
<sequence length="833" mass="96994">MVTAQRAHDLIHALKHYLPTQNPLKDFVHHNTLHAFQHDEFHKAMEKASKIFGYRTYLPLDEYRKLYQEGVINQVFFEKYLAKKFNHDLLNIWREKLLYKTYDESIEEKVGSLREQWKDALKFEIDKVTHPILFRTVCNFLDQGISVWHFPLKNRDFLNAIRELQRLTFIKPFRSKRAEKLLLHKNLNLDELLKIVVEDESLYEHYLFDQQFAHPGWSGMVAVLEENPHLLLDHRKISLEEFIAFELLLEIDALDIKFGEGKWHSAAFYADKNFDKNIIGNITPSELFEIYALWQEIYEWSYYDQVLFGLKVPVEEEQSKIKQVQAILCIDDRECSFRRYIEELIPGSETFGTAGFFNVEFYFQPEHGKFFTKSCPAPVQPNYLIREYEARKRHKTDWHMRKESHGVAGGWLLSHFLGLGSMFRLTKNLFYPSDSPLHVSSFRHMDKYGKLKIEAQNPIKFSQGLQLGFTVDEMTDRIEGLLRSIGLVENFAPLIYVIGHGASSVNNTHYAGYDCGACSGRAGSVNAKVAAYMANHPSVRDQLKRRGIYIPDTTHFIAALHDTTKDEIEFYDEHQIPSDLIEKHQVNKTLFEAALQKNAKERSRRFLMIDSSKTDKEVHEQVKLRALSLFEPRPEWNHATNAICFVGRRSSIKHLFLDRRSFLNSYDYQVDRDGEYLVDILRAVAPVCGGINLEYYFSKVDNHRLGAGTKLPHNVMGLIGVANGMDGDLRTGLPAQMLNIHSPLRLMVIIEQLPALILSALKQHESTYEWFKNNWIHLCALHPETKEIYHFDHQTEEFKAYQPICTSLPVADQLEQIFETDCLDLPVYILKHS</sequence>
<dbReference type="PANTHER" id="PTHR38344">
    <property type="entry name" value="UPF0753 PROTEIN AQ_863"/>
    <property type="match status" value="1"/>
</dbReference>
<dbReference type="AlphaFoldDB" id="A0A369AB05"/>
<dbReference type="GO" id="GO:0008270">
    <property type="term" value="F:zinc ion binding"/>
    <property type="evidence" value="ECO:0007669"/>
    <property type="project" value="UniProtKB-UniRule"/>
</dbReference>
<evidence type="ECO:0000256" key="3">
    <source>
        <dbReference type="ARBA" id="ARBA00022723"/>
    </source>
</evidence>
<dbReference type="EMBL" id="QPJS01000001">
    <property type="protein sequence ID" value="RCX05476.1"/>
    <property type="molecule type" value="Genomic_DNA"/>
</dbReference>
<feature type="binding site" evidence="6">
    <location>
        <position position="331"/>
    </location>
    <ligand>
        <name>Zn(2+)</name>
        <dbReference type="ChEBI" id="CHEBI:29105"/>
    </ligand>
</feature>
<organism evidence="7 8">
    <name type="scientific">Schleiferia thermophila</name>
    <dbReference type="NCBI Taxonomy" id="884107"/>
    <lineage>
        <taxon>Bacteria</taxon>
        <taxon>Pseudomonadati</taxon>
        <taxon>Bacteroidota</taxon>
        <taxon>Flavobacteriia</taxon>
        <taxon>Flavobacteriales</taxon>
        <taxon>Schleiferiaceae</taxon>
        <taxon>Schleiferia</taxon>
    </lineage>
</organism>
<comment type="similarity">
    <text evidence="6">Belongs to the inorganic carbon transporter (TC 9.A.2) DabA family.</text>
</comment>
<evidence type="ECO:0000256" key="6">
    <source>
        <dbReference type="HAMAP-Rule" id="MF_01871"/>
    </source>
</evidence>
<keyword evidence="1 6" id="KW-0813">Transport</keyword>
<dbReference type="GO" id="GO:0005886">
    <property type="term" value="C:plasma membrane"/>
    <property type="evidence" value="ECO:0007669"/>
    <property type="project" value="UniProtKB-SubCell"/>
</dbReference>
<comment type="subunit">
    <text evidence="6">Forms a complex with DabB.</text>
</comment>
<keyword evidence="8" id="KW-1185">Reference proteome</keyword>
<evidence type="ECO:0000256" key="4">
    <source>
        <dbReference type="ARBA" id="ARBA00022833"/>
    </source>
</evidence>
<feature type="binding site" evidence="6">
    <location>
        <position position="500"/>
    </location>
    <ligand>
        <name>Zn(2+)</name>
        <dbReference type="ChEBI" id="CHEBI:29105"/>
    </ligand>
</feature>
<dbReference type="Proteomes" id="UP000253517">
    <property type="component" value="Unassembled WGS sequence"/>
</dbReference>
<feature type="binding site" evidence="6">
    <location>
        <position position="515"/>
    </location>
    <ligand>
        <name>Zn(2+)</name>
        <dbReference type="ChEBI" id="CHEBI:29105"/>
    </ligand>
</feature>
<dbReference type="InterPro" id="IPR018752">
    <property type="entry name" value="DabA"/>
</dbReference>
<keyword evidence="3 6" id="KW-0479">Metal-binding</keyword>
<gene>
    <name evidence="6" type="primary">dabA</name>
    <name evidence="7" type="ORF">DES35_101763</name>
</gene>